<gene>
    <name evidence="5" type="ORF">MKW98_032721</name>
</gene>
<dbReference type="GO" id="GO:0008234">
    <property type="term" value="F:cysteine-type peptidase activity"/>
    <property type="evidence" value="ECO:0007669"/>
    <property type="project" value="InterPro"/>
</dbReference>
<sequence length="191" mass="22370">DKDGIAKYVEEFILNLPIKVEKMFIPMNYMTKENPAGTHWTLLEYDFSEGGWNFYNSLPSYKVKCKNQALIMAKACMPYLIQRYDKLKLSSEFVDIKRETLVYRDIFSKIVPEQDHHPECLIFVCYYMKLSMKCGFRQKWLKLGKKDAVAKANKKRVSLVLKMPIDPQNSWAIDANEDVWDACDEAVRKCS</sequence>
<evidence type="ECO:0000313" key="5">
    <source>
        <dbReference type="EMBL" id="KAI3934719.1"/>
    </source>
</evidence>
<dbReference type="EMBL" id="JAJJMB010006415">
    <property type="protein sequence ID" value="KAI3934719.1"/>
    <property type="molecule type" value="Genomic_DNA"/>
</dbReference>
<dbReference type="PROSITE" id="PS50600">
    <property type="entry name" value="ULP_PROTEASE"/>
    <property type="match status" value="1"/>
</dbReference>
<keyword evidence="6" id="KW-1185">Reference proteome</keyword>
<protein>
    <recommendedName>
        <fullName evidence="4">Ubiquitin-like protease family profile domain-containing protein</fullName>
    </recommendedName>
</protein>
<evidence type="ECO:0000256" key="2">
    <source>
        <dbReference type="ARBA" id="ARBA00022670"/>
    </source>
</evidence>
<evidence type="ECO:0000259" key="4">
    <source>
        <dbReference type="PROSITE" id="PS50600"/>
    </source>
</evidence>
<proteinExistence type="inferred from homology"/>
<accession>A0AAD4T3G9</accession>
<evidence type="ECO:0000313" key="6">
    <source>
        <dbReference type="Proteomes" id="UP001202328"/>
    </source>
</evidence>
<name>A0AAD4T3G9_9MAGN</name>
<dbReference type="Gene3D" id="3.40.395.10">
    <property type="entry name" value="Adenoviral Proteinase, Chain A"/>
    <property type="match status" value="1"/>
</dbReference>
<evidence type="ECO:0000256" key="3">
    <source>
        <dbReference type="ARBA" id="ARBA00022801"/>
    </source>
</evidence>
<reference evidence="5" key="1">
    <citation type="submission" date="2022-04" db="EMBL/GenBank/DDBJ databases">
        <title>A functionally conserved STORR gene fusion in Papaver species that diverged 16.8 million years ago.</title>
        <authorList>
            <person name="Catania T."/>
        </authorList>
    </citation>
    <scope>NUCLEOTIDE SEQUENCE</scope>
    <source>
        <strain evidence="5">S-188037</strain>
    </source>
</reference>
<keyword evidence="3" id="KW-0378">Hydrolase</keyword>
<dbReference type="SUPFAM" id="SSF54001">
    <property type="entry name" value="Cysteine proteinases"/>
    <property type="match status" value="1"/>
</dbReference>
<feature type="domain" description="Ubiquitin-like protease family profile" evidence="4">
    <location>
        <begin position="1"/>
        <end position="131"/>
    </location>
</feature>
<dbReference type="InterPro" id="IPR003653">
    <property type="entry name" value="Peptidase_C48_C"/>
</dbReference>
<dbReference type="Proteomes" id="UP001202328">
    <property type="component" value="Unassembled WGS sequence"/>
</dbReference>
<evidence type="ECO:0000256" key="1">
    <source>
        <dbReference type="ARBA" id="ARBA00005234"/>
    </source>
</evidence>
<dbReference type="AlphaFoldDB" id="A0AAD4T3G9"/>
<dbReference type="Pfam" id="PF02902">
    <property type="entry name" value="Peptidase_C48"/>
    <property type="match status" value="1"/>
</dbReference>
<organism evidence="5 6">
    <name type="scientific">Papaver atlanticum</name>
    <dbReference type="NCBI Taxonomy" id="357466"/>
    <lineage>
        <taxon>Eukaryota</taxon>
        <taxon>Viridiplantae</taxon>
        <taxon>Streptophyta</taxon>
        <taxon>Embryophyta</taxon>
        <taxon>Tracheophyta</taxon>
        <taxon>Spermatophyta</taxon>
        <taxon>Magnoliopsida</taxon>
        <taxon>Ranunculales</taxon>
        <taxon>Papaveraceae</taxon>
        <taxon>Papaveroideae</taxon>
        <taxon>Papaver</taxon>
    </lineage>
</organism>
<keyword evidence="2" id="KW-0645">Protease</keyword>
<dbReference type="InterPro" id="IPR038765">
    <property type="entry name" value="Papain-like_cys_pep_sf"/>
</dbReference>
<dbReference type="GO" id="GO:0006508">
    <property type="term" value="P:proteolysis"/>
    <property type="evidence" value="ECO:0007669"/>
    <property type="project" value="UniProtKB-KW"/>
</dbReference>
<feature type="non-terminal residue" evidence="5">
    <location>
        <position position="1"/>
    </location>
</feature>
<comment type="similarity">
    <text evidence="1">Belongs to the peptidase C48 family.</text>
</comment>
<comment type="caution">
    <text evidence="5">The sequence shown here is derived from an EMBL/GenBank/DDBJ whole genome shotgun (WGS) entry which is preliminary data.</text>
</comment>